<dbReference type="InterPro" id="IPR050321">
    <property type="entry name" value="Glycosyltr_2/OpgH_subfam"/>
</dbReference>
<evidence type="ECO:0000256" key="10">
    <source>
        <dbReference type="ARBA" id="ARBA00022679"/>
    </source>
</evidence>
<feature type="transmembrane region" description="Helical" evidence="16">
    <location>
        <begin position="419"/>
        <end position="438"/>
    </location>
</feature>
<comment type="similarity">
    <text evidence="3">Belongs to the glycosyltransferase 2 family.</text>
</comment>
<dbReference type="InterPro" id="IPR009875">
    <property type="entry name" value="PilZ_domain"/>
</dbReference>
<dbReference type="PANTHER" id="PTHR43867:SF2">
    <property type="entry name" value="CELLULOSE SYNTHASE CATALYTIC SUBUNIT A [UDP-FORMING]"/>
    <property type="match status" value="1"/>
</dbReference>
<evidence type="ECO:0000256" key="8">
    <source>
        <dbReference type="ARBA" id="ARBA00022636"/>
    </source>
</evidence>
<dbReference type="Gene3D" id="2.40.10.220">
    <property type="entry name" value="predicted glycosyltransferase like domains"/>
    <property type="match status" value="1"/>
</dbReference>
<feature type="transmembrane region" description="Helical" evidence="16">
    <location>
        <begin position="497"/>
        <end position="516"/>
    </location>
</feature>
<evidence type="ECO:0000256" key="13">
    <source>
        <dbReference type="ARBA" id="ARBA00022989"/>
    </source>
</evidence>
<evidence type="ECO:0000313" key="20">
    <source>
        <dbReference type="Proteomes" id="UP000242432"/>
    </source>
</evidence>
<evidence type="ECO:0000256" key="2">
    <source>
        <dbReference type="ARBA" id="ARBA00005186"/>
    </source>
</evidence>
<keyword evidence="8 16" id="KW-0973">c-di-GMP</keyword>
<dbReference type="AlphaFoldDB" id="A0A1T4VQ75"/>
<dbReference type="SUPFAM" id="SSF141371">
    <property type="entry name" value="PilZ domain-like"/>
    <property type="match status" value="1"/>
</dbReference>
<evidence type="ECO:0000256" key="6">
    <source>
        <dbReference type="ARBA" id="ARBA00022475"/>
    </source>
</evidence>
<keyword evidence="9 16" id="KW-0328">Glycosyltransferase</keyword>
<dbReference type="RefSeq" id="WP_078929276.1">
    <property type="nucleotide sequence ID" value="NZ_FUXX01000040.1"/>
</dbReference>
<dbReference type="EMBL" id="FUXX01000040">
    <property type="protein sequence ID" value="SKA67144.1"/>
    <property type="molecule type" value="Genomic_DNA"/>
</dbReference>
<feature type="transmembrane region" description="Helical" evidence="16">
    <location>
        <begin position="33"/>
        <end position="50"/>
    </location>
</feature>
<feature type="transmembrane region" description="Helical" evidence="16">
    <location>
        <begin position="379"/>
        <end position="407"/>
    </location>
</feature>
<feature type="domain" description="Glycosyltransferase 2-like" evidence="17">
    <location>
        <begin position="134"/>
        <end position="304"/>
    </location>
</feature>
<evidence type="ECO:0000256" key="1">
    <source>
        <dbReference type="ARBA" id="ARBA00004429"/>
    </source>
</evidence>
<comment type="function">
    <text evidence="16">Catalytic subunit of cellulose synthase. It polymerizes uridine 5'-diphosphate glucose to cellulose.</text>
</comment>
<evidence type="ECO:0000259" key="18">
    <source>
        <dbReference type="Pfam" id="PF07238"/>
    </source>
</evidence>
<comment type="catalytic activity">
    <reaction evidence="15 16">
        <text>[(1-&gt;4)-beta-D-glucosyl](n) + UDP-alpha-D-glucose = [(1-&gt;4)-beta-D-glucosyl](n+1) + UDP + H(+)</text>
        <dbReference type="Rhea" id="RHEA:19929"/>
        <dbReference type="Rhea" id="RHEA-COMP:10033"/>
        <dbReference type="Rhea" id="RHEA-COMP:10034"/>
        <dbReference type="ChEBI" id="CHEBI:15378"/>
        <dbReference type="ChEBI" id="CHEBI:18246"/>
        <dbReference type="ChEBI" id="CHEBI:58223"/>
        <dbReference type="ChEBI" id="CHEBI:58885"/>
        <dbReference type="EC" id="2.4.1.12"/>
    </reaction>
</comment>
<evidence type="ECO:0000256" key="9">
    <source>
        <dbReference type="ARBA" id="ARBA00022676"/>
    </source>
</evidence>
<dbReference type="GO" id="GO:0016760">
    <property type="term" value="F:cellulose synthase (UDP-forming) activity"/>
    <property type="evidence" value="ECO:0007669"/>
    <property type="project" value="UniProtKB-EC"/>
</dbReference>
<comment type="pathway">
    <text evidence="2 16">Glycan metabolism; bacterial cellulose biosynthesis.</text>
</comment>
<dbReference type="GO" id="GO:0035438">
    <property type="term" value="F:cyclic-di-GMP binding"/>
    <property type="evidence" value="ECO:0007669"/>
    <property type="project" value="InterPro"/>
</dbReference>
<dbReference type="InterPro" id="IPR005150">
    <property type="entry name" value="Cellulose_synth"/>
</dbReference>
<organism evidence="19 20">
    <name type="scientific">Succinivibrio dextrinosolvens DSM 3072</name>
    <dbReference type="NCBI Taxonomy" id="1123324"/>
    <lineage>
        <taxon>Bacteria</taxon>
        <taxon>Pseudomonadati</taxon>
        <taxon>Pseudomonadota</taxon>
        <taxon>Gammaproteobacteria</taxon>
        <taxon>Aeromonadales</taxon>
        <taxon>Succinivibrionaceae</taxon>
        <taxon>Succinivibrio</taxon>
    </lineage>
</organism>
<sequence>MKHHFLVTLFLCFVALPILILMVVAPMSTHNQFIYGITMIATCFFAHFMSKKHFVSLGILLVAVISSTRYMFFRITQTLDFPSWIDMFFGYLLLFAELYVYVVLILSFFQLSWALKRKIVPLPKDTSQWPTVDVYIPTYNESLDVVKDTVLAAQCIEYPKDKMKIYLLDDGKRKEFATFATEANVGYITRTKNDHAKAGNLNHAMKITDGELIAIFDCDHIATKIFLQSTVGGFLKDPKLALIQTPHHFYSPDPIQRNLYLGRDIPAENDLFYGPIQRGNDNWNATFFCGSCAVIRRKALDEIGGFAVETVTEDAHTALRLQRKGWKTAFLDHILAGGLATERLVLHLQQRNRWARGMVQIFRLDNPLLGRGLTLPQRLCYLSATMYFFFAIPVLIFLFTPVLYLLFGVSIVHGSVELLLSYAIPHLILSVFAGSRLYGRYRYSFWGPIYDLVLSFHLVLPTTVTLFSPHSGSFNVTDKGDTVDKSYFDALSVRPHLIAAGILVLSIIIGVTKLFVPNYFEAQLEPTLLNIGWTVFNLVLLTAAICVARETENKRKTVRLYLETPVNIYQESGHVSRTLMRDLSMTGCRVDNFENGDIDINADPISHIEITSEKKTFCVPVERIIPGHGPDGFIHIRFLDIDIDSRREFVRLLFSRADTWVRPEYKQDNPIRAFITILGCIRDSLRGTRRKENIHIAVVENNE</sequence>
<dbReference type="NCBIfam" id="TIGR03030">
    <property type="entry name" value="CelA"/>
    <property type="match status" value="1"/>
</dbReference>
<dbReference type="GO" id="GO:0006011">
    <property type="term" value="P:UDP-alpha-D-glucose metabolic process"/>
    <property type="evidence" value="ECO:0007669"/>
    <property type="project" value="InterPro"/>
</dbReference>
<dbReference type="Gene3D" id="3.90.550.10">
    <property type="entry name" value="Spore Coat Polysaccharide Biosynthesis Protein SpsA, Chain A"/>
    <property type="match status" value="1"/>
</dbReference>
<feature type="transmembrane region" description="Helical" evidence="16">
    <location>
        <begin position="57"/>
        <end position="76"/>
    </location>
</feature>
<dbReference type="Pfam" id="PF03552">
    <property type="entry name" value="Cellulose_synt"/>
    <property type="match status" value="1"/>
</dbReference>
<dbReference type="EC" id="2.4.1.12" evidence="4 16"/>
<keyword evidence="11 16" id="KW-0812">Transmembrane</keyword>
<evidence type="ECO:0000256" key="11">
    <source>
        <dbReference type="ARBA" id="ARBA00022692"/>
    </source>
</evidence>
<name>A0A1T4VQ75_9GAMM</name>
<dbReference type="InterPro" id="IPR003919">
    <property type="entry name" value="Cell_synth_A"/>
</dbReference>
<evidence type="ECO:0000256" key="4">
    <source>
        <dbReference type="ARBA" id="ARBA00012539"/>
    </source>
</evidence>
<evidence type="ECO:0000256" key="3">
    <source>
        <dbReference type="ARBA" id="ARBA00006739"/>
    </source>
</evidence>
<keyword evidence="7 16" id="KW-0997">Cell inner membrane</keyword>
<dbReference type="UniPathway" id="UPA00694"/>
<keyword evidence="20" id="KW-1185">Reference proteome</keyword>
<keyword evidence="10 16" id="KW-0808">Transferase</keyword>
<dbReference type="CDD" id="cd06421">
    <property type="entry name" value="CESA_CelA_like"/>
    <property type="match status" value="1"/>
</dbReference>
<evidence type="ECO:0000313" key="19">
    <source>
        <dbReference type="EMBL" id="SKA67144.1"/>
    </source>
</evidence>
<reference evidence="20" key="1">
    <citation type="submission" date="2017-02" db="EMBL/GenBank/DDBJ databases">
        <authorList>
            <person name="Varghese N."/>
            <person name="Submissions S."/>
        </authorList>
    </citation>
    <scope>NUCLEOTIDE SEQUENCE [LARGE SCALE GENOMIC DNA]</scope>
    <source>
        <strain evidence="20">DSM 3072</strain>
    </source>
</reference>
<dbReference type="PRINTS" id="PR01439">
    <property type="entry name" value="CELLSNTHASEA"/>
</dbReference>
<dbReference type="GO" id="GO:0030244">
    <property type="term" value="P:cellulose biosynthetic process"/>
    <property type="evidence" value="ECO:0007669"/>
    <property type="project" value="UniProtKB-KW"/>
</dbReference>
<accession>A0A1T4VQ75</accession>
<dbReference type="Proteomes" id="UP000242432">
    <property type="component" value="Unassembled WGS sequence"/>
</dbReference>
<comment type="cofactor">
    <cofactor evidence="16">
        <name>Mg(2+)</name>
        <dbReference type="ChEBI" id="CHEBI:18420"/>
    </cofactor>
</comment>
<keyword evidence="13 16" id="KW-1133">Transmembrane helix</keyword>
<comment type="subcellular location">
    <subcellularLocation>
        <location evidence="1">Cell inner membrane</location>
        <topology evidence="1">Multi-pass membrane protein</topology>
    </subcellularLocation>
</comment>
<gene>
    <name evidence="19" type="ORF">SAMN02745213_01916</name>
</gene>
<proteinExistence type="inferred from homology"/>
<feature type="transmembrane region" description="Helical" evidence="16">
    <location>
        <begin position="528"/>
        <end position="548"/>
    </location>
</feature>
<evidence type="ECO:0000256" key="14">
    <source>
        <dbReference type="ARBA" id="ARBA00023136"/>
    </source>
</evidence>
<dbReference type="GO" id="GO:0005886">
    <property type="term" value="C:plasma membrane"/>
    <property type="evidence" value="ECO:0007669"/>
    <property type="project" value="UniProtKB-SubCell"/>
</dbReference>
<evidence type="ECO:0000256" key="15">
    <source>
        <dbReference type="ARBA" id="ARBA00048682"/>
    </source>
</evidence>
<dbReference type="SUPFAM" id="SSF53448">
    <property type="entry name" value="Nucleotide-diphospho-sugar transferases"/>
    <property type="match status" value="1"/>
</dbReference>
<dbReference type="Pfam" id="PF00535">
    <property type="entry name" value="Glycos_transf_2"/>
    <property type="match status" value="1"/>
</dbReference>
<dbReference type="Pfam" id="PF07238">
    <property type="entry name" value="PilZ"/>
    <property type="match status" value="1"/>
</dbReference>
<dbReference type="PANTHER" id="PTHR43867">
    <property type="entry name" value="CELLULOSE SYNTHASE CATALYTIC SUBUNIT A [UDP-FORMING]"/>
    <property type="match status" value="1"/>
</dbReference>
<feature type="domain" description="PilZ" evidence="18">
    <location>
        <begin position="553"/>
        <end position="654"/>
    </location>
</feature>
<dbReference type="InterPro" id="IPR001173">
    <property type="entry name" value="Glyco_trans_2-like"/>
</dbReference>
<keyword evidence="14 16" id="KW-0472">Membrane</keyword>
<dbReference type="STRING" id="83771.SAMN02910357_00780"/>
<protein>
    <recommendedName>
        <fullName evidence="5 16">Cellulose synthase catalytic subunit [UDP-forming]</fullName>
        <ecNumber evidence="4 16">2.4.1.12</ecNumber>
    </recommendedName>
</protein>
<keyword evidence="6 16" id="KW-1003">Cell membrane</keyword>
<evidence type="ECO:0000256" key="12">
    <source>
        <dbReference type="ARBA" id="ARBA00022916"/>
    </source>
</evidence>
<evidence type="ECO:0000256" key="16">
    <source>
        <dbReference type="RuleBase" id="RU365020"/>
    </source>
</evidence>
<feature type="transmembrane region" description="Helical" evidence="16">
    <location>
        <begin position="7"/>
        <end position="27"/>
    </location>
</feature>
<feature type="transmembrane region" description="Helical" evidence="16">
    <location>
        <begin position="88"/>
        <end position="109"/>
    </location>
</feature>
<evidence type="ECO:0000256" key="5">
    <source>
        <dbReference type="ARBA" id="ARBA00018714"/>
    </source>
</evidence>
<dbReference type="InterPro" id="IPR029044">
    <property type="entry name" value="Nucleotide-diphossugar_trans"/>
</dbReference>
<evidence type="ECO:0000259" key="17">
    <source>
        <dbReference type="Pfam" id="PF00535"/>
    </source>
</evidence>
<keyword evidence="12 16" id="KW-0135">Cellulose biosynthesis</keyword>
<evidence type="ECO:0000256" key="7">
    <source>
        <dbReference type="ARBA" id="ARBA00022519"/>
    </source>
</evidence>